<proteinExistence type="predicted"/>
<accession>A0A6C0DM44</accession>
<name>A0A6C0DM44_9ZZZZ</name>
<reference evidence="2" key="1">
    <citation type="journal article" date="2020" name="Nature">
        <title>Giant virus diversity and host interactions through global metagenomics.</title>
        <authorList>
            <person name="Schulz F."/>
            <person name="Roux S."/>
            <person name="Paez-Espino D."/>
            <person name="Jungbluth S."/>
            <person name="Walsh D.A."/>
            <person name="Denef V.J."/>
            <person name="McMahon K.D."/>
            <person name="Konstantinidis K.T."/>
            <person name="Eloe-Fadrosh E.A."/>
            <person name="Kyrpides N.C."/>
            <person name="Woyke T."/>
        </authorList>
    </citation>
    <scope>NUCLEOTIDE SEQUENCE</scope>
    <source>
        <strain evidence="2">GVMAG-M-3300023174-24</strain>
    </source>
</reference>
<feature type="transmembrane region" description="Helical" evidence="1">
    <location>
        <begin position="97"/>
        <end position="117"/>
    </location>
</feature>
<dbReference type="AlphaFoldDB" id="A0A6C0DM44"/>
<sequence length="122" mass="14289">MTTKIDISYYGNDFFYSEAERTNKMPSKERCNNLKTNDPIWINKCNSSNFSNNLQDCIDKELCINKTNFESNNKIISLQNTSYEKYLNTKEFYNKEVLKTINLGVGIVFLIGLNYYLRVPII</sequence>
<protein>
    <submittedName>
        <fullName evidence="2">Uncharacterized protein</fullName>
    </submittedName>
</protein>
<dbReference type="EMBL" id="MN739633">
    <property type="protein sequence ID" value="QHT17344.1"/>
    <property type="molecule type" value="Genomic_DNA"/>
</dbReference>
<keyword evidence="1" id="KW-0812">Transmembrane</keyword>
<keyword evidence="1" id="KW-0472">Membrane</keyword>
<organism evidence="2">
    <name type="scientific">viral metagenome</name>
    <dbReference type="NCBI Taxonomy" id="1070528"/>
    <lineage>
        <taxon>unclassified sequences</taxon>
        <taxon>metagenomes</taxon>
        <taxon>organismal metagenomes</taxon>
    </lineage>
</organism>
<keyword evidence="1" id="KW-1133">Transmembrane helix</keyword>
<evidence type="ECO:0000256" key="1">
    <source>
        <dbReference type="SAM" id="Phobius"/>
    </source>
</evidence>
<evidence type="ECO:0000313" key="2">
    <source>
        <dbReference type="EMBL" id="QHT17344.1"/>
    </source>
</evidence>